<dbReference type="EMBL" id="SJSO01000008">
    <property type="protein sequence ID" value="TCD26766.1"/>
    <property type="molecule type" value="Genomic_DNA"/>
</dbReference>
<evidence type="ECO:0000313" key="3">
    <source>
        <dbReference type="Proteomes" id="UP000293925"/>
    </source>
</evidence>
<dbReference type="Proteomes" id="UP000293925">
    <property type="component" value="Unassembled WGS sequence"/>
</dbReference>
<dbReference type="InterPro" id="IPR008977">
    <property type="entry name" value="PHM/PNGase_F_dom_sf"/>
</dbReference>
<organism evidence="2 3">
    <name type="scientific">Pedobacter psychrodurus</name>
    <dbReference type="NCBI Taxonomy" id="2530456"/>
    <lineage>
        <taxon>Bacteria</taxon>
        <taxon>Pseudomonadati</taxon>
        <taxon>Bacteroidota</taxon>
        <taxon>Sphingobacteriia</taxon>
        <taxon>Sphingobacteriales</taxon>
        <taxon>Sphingobacteriaceae</taxon>
        <taxon>Pedobacter</taxon>
    </lineage>
</organism>
<dbReference type="GO" id="GO:0020037">
    <property type="term" value="F:heme binding"/>
    <property type="evidence" value="ECO:0007669"/>
    <property type="project" value="InterPro"/>
</dbReference>
<dbReference type="AlphaFoldDB" id="A0A4R0Q613"/>
<dbReference type="InterPro" id="IPR014784">
    <property type="entry name" value="Cu2_ascorb_mOase-like_C"/>
</dbReference>
<sequence>MLNKFIAIIVFCFFFKSSFGQKITYYEHIAPIIRNKCAPCHRPGEAGPFSLLTYADVAKRVSFIRDVVESGFMPPWKPDNHYRIFANDRSLTNQEKKTIISWIENKAPEGVSKNGEPETDNLISGTQYTRKPDITLKVKKAFVVKGDNEERFIVFKIPFEMTTAKNVAAIEFVSANKKIIHHANFAIHPVADNIDINQAADFVNLTDESRVNYDQYLPFKKEMTYYGGWIPGTSFESYPADLGWVMPKRGVILLTIHYAPLAKDEEDISGINLFFKETPIKRVVNVVSLGSGGVGESSIDPYFMIQADSVKKFNLKILTPQDQSLLYIWPHMHLLGKSFKSYAVTAAGDTIKLISIPAWDFRWQEIYRFNKLIKVPKGSVLTIEGTYDNTKENPNNPNNPPKMVFSANDMKSTDEMLTMLLVFLKYEEGDEYKSLDALESRKK</sequence>
<gene>
    <name evidence="2" type="ORF">EZ456_12475</name>
</gene>
<dbReference type="RefSeq" id="WP_131530606.1">
    <property type="nucleotide sequence ID" value="NZ_SJSO01000008.1"/>
</dbReference>
<name>A0A4R0Q613_9SPHI</name>
<evidence type="ECO:0000256" key="1">
    <source>
        <dbReference type="ARBA" id="ARBA00023157"/>
    </source>
</evidence>
<keyword evidence="3" id="KW-1185">Reference proteome</keyword>
<reference evidence="2 3" key="1">
    <citation type="submission" date="2019-02" db="EMBL/GenBank/DDBJ databases">
        <title>Pedobacter sp. RP-3-21 sp. nov., isolated from Arctic soil.</title>
        <authorList>
            <person name="Dahal R.H."/>
        </authorList>
    </citation>
    <scope>NUCLEOTIDE SEQUENCE [LARGE SCALE GENOMIC DNA]</scope>
    <source>
        <strain evidence="2 3">RP-3-21</strain>
    </source>
</reference>
<dbReference type="InterPro" id="IPR036909">
    <property type="entry name" value="Cyt_c-like_dom_sf"/>
</dbReference>
<dbReference type="GO" id="GO:0009055">
    <property type="term" value="F:electron transfer activity"/>
    <property type="evidence" value="ECO:0007669"/>
    <property type="project" value="InterPro"/>
</dbReference>
<dbReference type="InterPro" id="IPR036939">
    <property type="entry name" value="Cu2_ascorb_mOase_N_sf"/>
</dbReference>
<proteinExistence type="predicted"/>
<dbReference type="OrthoDB" id="9786191at2"/>
<accession>A0A4R0Q613</accession>
<dbReference type="SUPFAM" id="SSF46626">
    <property type="entry name" value="Cytochrome c"/>
    <property type="match status" value="1"/>
</dbReference>
<dbReference type="GO" id="GO:0005507">
    <property type="term" value="F:copper ion binding"/>
    <property type="evidence" value="ECO:0007669"/>
    <property type="project" value="InterPro"/>
</dbReference>
<protein>
    <submittedName>
        <fullName evidence="2">Cytochrome c</fullName>
    </submittedName>
</protein>
<comment type="caution">
    <text evidence="2">The sequence shown here is derived from an EMBL/GenBank/DDBJ whole genome shotgun (WGS) entry which is preliminary data.</text>
</comment>
<dbReference type="GO" id="GO:0016715">
    <property type="term" value="F:oxidoreductase activity, acting on paired donors, with incorporation or reduction of molecular oxygen, reduced ascorbate as one donor, and incorporation of one atom of oxygen"/>
    <property type="evidence" value="ECO:0007669"/>
    <property type="project" value="InterPro"/>
</dbReference>
<dbReference type="SUPFAM" id="SSF49742">
    <property type="entry name" value="PHM/PNGase F"/>
    <property type="match status" value="2"/>
</dbReference>
<dbReference type="Gene3D" id="2.60.120.310">
    <property type="entry name" value="Copper type II, ascorbate-dependent monooxygenase, N-terminal domain"/>
    <property type="match status" value="1"/>
</dbReference>
<evidence type="ECO:0000313" key="2">
    <source>
        <dbReference type="EMBL" id="TCD26766.1"/>
    </source>
</evidence>
<keyword evidence="1" id="KW-1015">Disulfide bond</keyword>
<dbReference type="Gene3D" id="2.60.120.230">
    <property type="match status" value="1"/>
</dbReference>